<protein>
    <submittedName>
        <fullName evidence="1">Uncharacterized protein</fullName>
    </submittedName>
</protein>
<organism evidence="1 2">
    <name type="scientific">Bonamia ostreae</name>
    <dbReference type="NCBI Taxonomy" id="126728"/>
    <lineage>
        <taxon>Eukaryota</taxon>
        <taxon>Sar</taxon>
        <taxon>Rhizaria</taxon>
        <taxon>Endomyxa</taxon>
        <taxon>Ascetosporea</taxon>
        <taxon>Haplosporida</taxon>
        <taxon>Bonamia</taxon>
    </lineage>
</organism>
<comment type="caution">
    <text evidence="1">The sequence shown here is derived from an EMBL/GenBank/DDBJ whole genome shotgun (WGS) entry which is preliminary data.</text>
</comment>
<dbReference type="EMBL" id="JBDODL010003382">
    <property type="protein sequence ID" value="MES1922670.1"/>
    <property type="molecule type" value="Genomic_DNA"/>
</dbReference>
<sequence length="121" mass="13693">ISFNYRKKTDIKKVENVGAKNFCKNLAIVLAETAARSGGFLESSEERIPKKIFENKKSSEFSEKEEIENVLTKIAMSSFNKNTFIKRDKNLNKSVKTSRKDNKPAPVIVVDSDNEAEGFML</sequence>
<reference evidence="1 2" key="1">
    <citation type="journal article" date="2024" name="BMC Biol.">
        <title>Comparative genomics of Ascetosporea gives new insight into the evolutionary basis for animal parasitism in Rhizaria.</title>
        <authorList>
            <person name="Hiltunen Thoren M."/>
            <person name="Onut-Brannstrom I."/>
            <person name="Alfjorden A."/>
            <person name="Peckova H."/>
            <person name="Swords F."/>
            <person name="Hooper C."/>
            <person name="Holzer A.S."/>
            <person name="Bass D."/>
            <person name="Burki F."/>
        </authorList>
    </citation>
    <scope>NUCLEOTIDE SEQUENCE [LARGE SCALE GENOMIC DNA]</scope>
    <source>
        <strain evidence="1">20-A016</strain>
    </source>
</reference>
<feature type="non-terminal residue" evidence="1">
    <location>
        <position position="1"/>
    </location>
</feature>
<keyword evidence="2" id="KW-1185">Reference proteome</keyword>
<accession>A0ABV2ASK8</accession>
<proteinExistence type="predicted"/>
<name>A0ABV2ASK8_9EUKA</name>
<dbReference type="Proteomes" id="UP001439008">
    <property type="component" value="Unassembled WGS sequence"/>
</dbReference>
<gene>
    <name evidence="1" type="ORF">MHBO_004190</name>
</gene>
<evidence type="ECO:0000313" key="1">
    <source>
        <dbReference type="EMBL" id="MES1922670.1"/>
    </source>
</evidence>
<evidence type="ECO:0000313" key="2">
    <source>
        <dbReference type="Proteomes" id="UP001439008"/>
    </source>
</evidence>